<feature type="binding site" evidence="9">
    <location>
        <position position="239"/>
    </location>
    <ligand>
        <name>Cu cation</name>
        <dbReference type="ChEBI" id="CHEBI:23378"/>
    </ligand>
</feature>
<keyword evidence="4 8" id="KW-0999">Mitochondrion inner membrane</keyword>
<feature type="disulfide bond" description="Redox-active" evidence="10">
    <location>
        <begin position="148"/>
        <end position="152"/>
    </location>
</feature>
<keyword evidence="10" id="KW-1015">Disulfide bond</keyword>
<dbReference type="PANTHER" id="PTHR12151:SF5">
    <property type="entry name" value="AT19154P"/>
    <property type="match status" value="1"/>
</dbReference>
<dbReference type="Proteomes" id="UP001187682">
    <property type="component" value="Unassembled WGS sequence"/>
</dbReference>
<reference evidence="12" key="1">
    <citation type="submission" date="2018-03" db="EMBL/GenBank/DDBJ databases">
        <authorList>
            <person name="Guldener U."/>
        </authorList>
    </citation>
    <scope>NUCLEOTIDE SEQUENCE</scope>
</reference>
<dbReference type="PIRSF" id="PIRSF037736">
    <property type="entry name" value="SCO1"/>
    <property type="match status" value="1"/>
</dbReference>
<evidence type="ECO:0000256" key="1">
    <source>
        <dbReference type="ARBA" id="ARBA00004273"/>
    </source>
</evidence>
<keyword evidence="5 9" id="KW-0186">Copper</keyword>
<feature type="transmembrane region" description="Helical" evidence="11">
    <location>
        <begin position="72"/>
        <end position="93"/>
    </location>
</feature>
<evidence type="ECO:0000256" key="5">
    <source>
        <dbReference type="ARBA" id="ARBA00023008"/>
    </source>
</evidence>
<sequence length="282" mass="32058">MSLPAVAWRSLQPVLRTSSSRQTRSFSTRIFQACQARPSPICARVLRNGQFSQTRTFKTVQEAKSKYRFGPFSWKSGVIFILTCGGLVLYFEYEKERMRRKRIAEANKGSGKPSVGGPFELLDHHGNPFTQEDLKGRYSLVYFGFTHCPDICPEELDKMADMVEIVDKARPNSVIPVFVTCDPARDGPKELKQYLSEFHPKLVGLTGTYDQIKAMCKTYRVYFSTPQHATPGEDYLVDHSVYFYLMDPDGDFVEALGRQHSPAAGAKVILDHMKDWSGQKKY</sequence>
<evidence type="ECO:0000256" key="9">
    <source>
        <dbReference type="PIRSR" id="PIRSR037736-1"/>
    </source>
</evidence>
<gene>
    <name evidence="12" type="ORF">DNG_02817</name>
</gene>
<keyword evidence="7 11" id="KW-0472">Membrane</keyword>
<organism evidence="12 13">
    <name type="scientific">Cephalotrichum gorgonifer</name>
    <dbReference type="NCBI Taxonomy" id="2041049"/>
    <lineage>
        <taxon>Eukaryota</taxon>
        <taxon>Fungi</taxon>
        <taxon>Dikarya</taxon>
        <taxon>Ascomycota</taxon>
        <taxon>Pezizomycotina</taxon>
        <taxon>Sordariomycetes</taxon>
        <taxon>Hypocreomycetidae</taxon>
        <taxon>Microascales</taxon>
        <taxon>Microascaceae</taxon>
        <taxon>Cephalotrichum</taxon>
    </lineage>
</organism>
<dbReference type="PANTHER" id="PTHR12151">
    <property type="entry name" value="ELECTRON TRANSPORT PROTIN SCO1/SENC FAMILY MEMBER"/>
    <property type="match status" value="1"/>
</dbReference>
<dbReference type="GO" id="GO:0005743">
    <property type="term" value="C:mitochondrial inner membrane"/>
    <property type="evidence" value="ECO:0007669"/>
    <property type="project" value="UniProtKB-SubCell"/>
</dbReference>
<name>A0AAE8MVQ5_9PEZI</name>
<evidence type="ECO:0000256" key="3">
    <source>
        <dbReference type="ARBA" id="ARBA00022723"/>
    </source>
</evidence>
<dbReference type="CDD" id="cd02968">
    <property type="entry name" value="SCO"/>
    <property type="match status" value="1"/>
</dbReference>
<evidence type="ECO:0000256" key="6">
    <source>
        <dbReference type="ARBA" id="ARBA00023128"/>
    </source>
</evidence>
<dbReference type="GO" id="GO:0006878">
    <property type="term" value="P:intracellular copper ion homeostasis"/>
    <property type="evidence" value="ECO:0007669"/>
    <property type="project" value="UniProtKB-UniRule"/>
</dbReference>
<evidence type="ECO:0000313" key="13">
    <source>
        <dbReference type="Proteomes" id="UP001187682"/>
    </source>
</evidence>
<evidence type="ECO:0000256" key="11">
    <source>
        <dbReference type="SAM" id="Phobius"/>
    </source>
</evidence>
<dbReference type="Pfam" id="PF02630">
    <property type="entry name" value="SCO1-SenC"/>
    <property type="match status" value="1"/>
</dbReference>
<dbReference type="InterPro" id="IPR036249">
    <property type="entry name" value="Thioredoxin-like_sf"/>
</dbReference>
<proteinExistence type="inferred from homology"/>
<feature type="binding site" evidence="9">
    <location>
        <position position="152"/>
    </location>
    <ligand>
        <name>Cu cation</name>
        <dbReference type="ChEBI" id="CHEBI:23378"/>
    </ligand>
</feature>
<dbReference type="InterPro" id="IPR017276">
    <property type="entry name" value="Synth_of_cyt-c-oxidase_Sco1/2"/>
</dbReference>
<dbReference type="Gene3D" id="3.40.30.10">
    <property type="entry name" value="Glutaredoxin"/>
    <property type="match status" value="1"/>
</dbReference>
<dbReference type="EMBL" id="ONZQ02000003">
    <property type="protein sequence ID" value="SPN99965.1"/>
    <property type="molecule type" value="Genomic_DNA"/>
</dbReference>
<dbReference type="SUPFAM" id="SSF52833">
    <property type="entry name" value="Thioredoxin-like"/>
    <property type="match status" value="1"/>
</dbReference>
<keyword evidence="3 9" id="KW-0479">Metal-binding</keyword>
<keyword evidence="11" id="KW-0812">Transmembrane</keyword>
<feature type="binding site" evidence="9">
    <location>
        <position position="148"/>
    </location>
    <ligand>
        <name>Cu cation</name>
        <dbReference type="ChEBI" id="CHEBI:23378"/>
    </ligand>
</feature>
<evidence type="ECO:0000256" key="2">
    <source>
        <dbReference type="ARBA" id="ARBA00010996"/>
    </source>
</evidence>
<dbReference type="AlphaFoldDB" id="A0AAE8MVQ5"/>
<comment type="subcellular location">
    <subcellularLocation>
        <location evidence="1 8">Mitochondrion inner membrane</location>
    </subcellularLocation>
</comment>
<comment type="similarity">
    <text evidence="2 8">Belongs to the SCO1/2 family.</text>
</comment>
<protein>
    <submittedName>
        <fullName evidence="12">Probable SCO1 protein</fullName>
    </submittedName>
</protein>
<accession>A0AAE8MVQ5</accession>
<keyword evidence="11" id="KW-1133">Transmembrane helix</keyword>
<evidence type="ECO:0000256" key="7">
    <source>
        <dbReference type="ARBA" id="ARBA00023136"/>
    </source>
</evidence>
<dbReference type="GO" id="GO:0016531">
    <property type="term" value="F:copper chaperone activity"/>
    <property type="evidence" value="ECO:0007669"/>
    <property type="project" value="InterPro"/>
</dbReference>
<evidence type="ECO:0000256" key="10">
    <source>
        <dbReference type="PIRSR" id="PIRSR603782-2"/>
    </source>
</evidence>
<keyword evidence="6 8" id="KW-0496">Mitochondrion</keyword>
<evidence type="ECO:0000256" key="4">
    <source>
        <dbReference type="ARBA" id="ARBA00022792"/>
    </source>
</evidence>
<dbReference type="FunFam" id="3.40.30.10:FF:000013">
    <property type="entry name" value="Blast:Protein SCO1 homolog, mitochondrial"/>
    <property type="match status" value="1"/>
</dbReference>
<evidence type="ECO:0000313" key="12">
    <source>
        <dbReference type="EMBL" id="SPN99965.1"/>
    </source>
</evidence>
<comment type="caution">
    <text evidence="12">The sequence shown here is derived from an EMBL/GenBank/DDBJ whole genome shotgun (WGS) entry which is preliminary data.</text>
</comment>
<dbReference type="GO" id="GO:0045454">
    <property type="term" value="P:cell redox homeostasis"/>
    <property type="evidence" value="ECO:0007669"/>
    <property type="project" value="UniProtKB-ARBA"/>
</dbReference>
<evidence type="ECO:0000256" key="8">
    <source>
        <dbReference type="PIRNR" id="PIRNR037736"/>
    </source>
</evidence>
<dbReference type="InterPro" id="IPR003782">
    <property type="entry name" value="SCO1/SenC"/>
</dbReference>
<dbReference type="GO" id="GO:0005507">
    <property type="term" value="F:copper ion binding"/>
    <property type="evidence" value="ECO:0007669"/>
    <property type="project" value="InterPro"/>
</dbReference>
<keyword evidence="13" id="KW-1185">Reference proteome</keyword>
<dbReference type="GO" id="GO:0033617">
    <property type="term" value="P:mitochondrial respiratory chain complex IV assembly"/>
    <property type="evidence" value="ECO:0007669"/>
    <property type="project" value="TreeGrafter"/>
</dbReference>